<proteinExistence type="predicted"/>
<dbReference type="EMBL" id="WOTB01000018">
    <property type="protein sequence ID" value="NHN85590.1"/>
    <property type="molecule type" value="Genomic_DNA"/>
</dbReference>
<name>A0ABX0JRF4_9PROT</name>
<evidence type="ECO:0000313" key="2">
    <source>
        <dbReference type="Proteomes" id="UP000635278"/>
    </source>
</evidence>
<gene>
    <name evidence="1" type="ORF">GOB93_13205</name>
</gene>
<dbReference type="InterPro" id="IPR036909">
    <property type="entry name" value="Cyt_c-like_dom_sf"/>
</dbReference>
<organism evidence="1 2">
    <name type="scientific">Acetobacter musti</name>
    <dbReference type="NCBI Taxonomy" id="864732"/>
    <lineage>
        <taxon>Bacteria</taxon>
        <taxon>Pseudomonadati</taxon>
        <taxon>Pseudomonadota</taxon>
        <taxon>Alphaproteobacteria</taxon>
        <taxon>Acetobacterales</taxon>
        <taxon>Acetobacteraceae</taxon>
        <taxon>Acetobacter</taxon>
    </lineage>
</organism>
<reference evidence="1 2" key="1">
    <citation type="journal article" date="2020" name="Int. J. Syst. Evol. Microbiol.">
        <title>Novel acetic acid bacteria from cider fermentations: Acetobacter conturbans sp. nov. and Acetobacter fallax sp. nov.</title>
        <authorList>
            <person name="Sombolestani A.S."/>
            <person name="Cleenwerck I."/>
            <person name="Cnockaert M."/>
            <person name="Borremans W."/>
            <person name="Wieme A.D."/>
            <person name="De Vuyst L."/>
            <person name="Vandamme P."/>
        </authorList>
    </citation>
    <scope>NUCLEOTIDE SEQUENCE [LARGE SCALE GENOMIC DNA]</scope>
    <source>
        <strain evidence="1 2">LMG 30640</strain>
    </source>
</reference>
<keyword evidence="2" id="KW-1185">Reference proteome</keyword>
<accession>A0ABX0JRF4</accession>
<protein>
    <submittedName>
        <fullName evidence="1">Uncharacterized protein</fullName>
    </submittedName>
</protein>
<sequence>MRDRVGVFTCSAEGRAYLGRVPGVSMSLIRGDQDLADVLNFVLFRMGGTSTPAGTQPYSAEEVHNLRANPIETTNFMETRAMILQRALALCPRSGK</sequence>
<evidence type="ECO:0000313" key="1">
    <source>
        <dbReference type="EMBL" id="NHN85590.1"/>
    </source>
</evidence>
<dbReference type="Proteomes" id="UP000635278">
    <property type="component" value="Unassembled WGS sequence"/>
</dbReference>
<comment type="caution">
    <text evidence="1">The sequence shown here is derived from an EMBL/GenBank/DDBJ whole genome shotgun (WGS) entry which is preliminary data.</text>
</comment>
<dbReference type="Gene3D" id="1.10.760.10">
    <property type="entry name" value="Cytochrome c-like domain"/>
    <property type="match status" value="1"/>
</dbReference>